<dbReference type="Pfam" id="PF00589">
    <property type="entry name" value="Phage_integrase"/>
    <property type="match status" value="1"/>
</dbReference>
<keyword evidence="2" id="KW-0229">DNA integration</keyword>
<dbReference type="Gene3D" id="1.10.150.130">
    <property type="match status" value="1"/>
</dbReference>
<dbReference type="SUPFAM" id="SSF56349">
    <property type="entry name" value="DNA breaking-rejoining enzymes"/>
    <property type="match status" value="1"/>
</dbReference>
<evidence type="ECO:0000256" key="3">
    <source>
        <dbReference type="ARBA" id="ARBA00023125"/>
    </source>
</evidence>
<dbReference type="PROSITE" id="PS51898">
    <property type="entry name" value="TYR_RECOMBINASE"/>
    <property type="match status" value="1"/>
</dbReference>
<dbReference type="RefSeq" id="WP_317080919.1">
    <property type="nucleotide sequence ID" value="NZ_CP136594.1"/>
</dbReference>
<dbReference type="InterPro" id="IPR053876">
    <property type="entry name" value="Phage_int_M"/>
</dbReference>
<sequence>MKKTLTNKTVLALKPKAKRYDVRDVYLPGFGVRVTPEGRKSFYATYRYGIRQRRQTLGTYPIVTLAEARERALDTFRKVEQGIDPQNVRRSEFMTLSDGVDAFIRQYAKPQNKCWKETNRALKRELVSRFGERDVKQVTRADILEAVDAAVERGSNYQANRLVSYTRRMFNWFVERGIVEASPMIGVKAPRREKPRDRVMSDDELKRVIQACREEPFPFGPYILILMATAQRRSEVANMRWSEINFDNQVWEICAERSKNGKPHNVSLTPFAISILKALPRFIDCDLVFTTTRTTPISGITKMHKRICENSGTTGWRLHDLRRTAATNMAKMKIPPHEIERVLNHVSGTISGVAAVYNRYGYEDEKRDALVKWGEFLEQLEQ</sequence>
<dbReference type="InterPro" id="IPR013762">
    <property type="entry name" value="Integrase-like_cat_sf"/>
</dbReference>
<dbReference type="AlphaFoldDB" id="A0AA97HZH0"/>
<accession>A0AA97HZH0</accession>
<dbReference type="PANTHER" id="PTHR30629">
    <property type="entry name" value="PROPHAGE INTEGRASE"/>
    <property type="match status" value="1"/>
</dbReference>
<dbReference type="GO" id="GO:0006310">
    <property type="term" value="P:DNA recombination"/>
    <property type="evidence" value="ECO:0007669"/>
    <property type="project" value="UniProtKB-KW"/>
</dbReference>
<keyword evidence="7" id="KW-1185">Reference proteome</keyword>
<protein>
    <submittedName>
        <fullName evidence="6">Tyrosine-type recombinase/integrase</fullName>
    </submittedName>
</protein>
<dbReference type="PANTHER" id="PTHR30629:SF2">
    <property type="entry name" value="PROPHAGE INTEGRASE INTS-RELATED"/>
    <property type="match status" value="1"/>
</dbReference>
<dbReference type="InterPro" id="IPR038488">
    <property type="entry name" value="Integrase_DNA-bd_sf"/>
</dbReference>
<evidence type="ECO:0000259" key="5">
    <source>
        <dbReference type="PROSITE" id="PS51898"/>
    </source>
</evidence>
<name>A0AA97HZH0_9SPHN</name>
<keyword evidence="3" id="KW-0238">DNA-binding</keyword>
<evidence type="ECO:0000313" key="7">
    <source>
        <dbReference type="Proteomes" id="UP001302429"/>
    </source>
</evidence>
<feature type="domain" description="Tyr recombinase" evidence="5">
    <location>
        <begin position="195"/>
        <end position="371"/>
    </location>
</feature>
<dbReference type="InterPro" id="IPR050808">
    <property type="entry name" value="Phage_Integrase"/>
</dbReference>
<organism evidence="6 7">
    <name type="scientific">Alterisphingorhabdus coralli</name>
    <dbReference type="NCBI Taxonomy" id="3071408"/>
    <lineage>
        <taxon>Bacteria</taxon>
        <taxon>Pseudomonadati</taxon>
        <taxon>Pseudomonadota</taxon>
        <taxon>Alphaproteobacteria</taxon>
        <taxon>Sphingomonadales</taxon>
        <taxon>Sphingomonadaceae</taxon>
        <taxon>Alterisphingorhabdus (ex Yan et al. 2024)</taxon>
    </lineage>
</organism>
<dbReference type="Gene3D" id="1.10.443.10">
    <property type="entry name" value="Intergrase catalytic core"/>
    <property type="match status" value="1"/>
</dbReference>
<evidence type="ECO:0000313" key="6">
    <source>
        <dbReference type="EMBL" id="WOE74659.1"/>
    </source>
</evidence>
<dbReference type="InterPro" id="IPR002104">
    <property type="entry name" value="Integrase_catalytic"/>
</dbReference>
<keyword evidence="4" id="KW-0233">DNA recombination</keyword>
<dbReference type="Gene3D" id="3.30.160.390">
    <property type="entry name" value="Integrase, DNA-binding domain"/>
    <property type="match status" value="1"/>
</dbReference>
<dbReference type="Pfam" id="PF22022">
    <property type="entry name" value="Phage_int_M"/>
    <property type="match status" value="1"/>
</dbReference>
<dbReference type="KEGG" id="acoa:RB602_12505"/>
<gene>
    <name evidence="6" type="ORF">RB602_12505</name>
</gene>
<dbReference type="Proteomes" id="UP001302429">
    <property type="component" value="Chromosome"/>
</dbReference>
<reference evidence="6 7" key="1">
    <citation type="submission" date="2023-10" db="EMBL/GenBank/DDBJ databases">
        <title>Complete genome sequence of a Sphingomonadaceae bacterium.</title>
        <authorList>
            <person name="Yan C."/>
        </authorList>
    </citation>
    <scope>NUCLEOTIDE SEQUENCE [LARGE SCALE GENOMIC DNA]</scope>
    <source>
        <strain evidence="6 7">SCSIO 66989</strain>
    </source>
</reference>
<evidence type="ECO:0000256" key="2">
    <source>
        <dbReference type="ARBA" id="ARBA00022908"/>
    </source>
</evidence>
<dbReference type="InterPro" id="IPR025166">
    <property type="entry name" value="Integrase_DNA_bind_dom"/>
</dbReference>
<dbReference type="EMBL" id="CP136594">
    <property type="protein sequence ID" value="WOE74659.1"/>
    <property type="molecule type" value="Genomic_DNA"/>
</dbReference>
<dbReference type="InterPro" id="IPR010998">
    <property type="entry name" value="Integrase_recombinase_N"/>
</dbReference>
<evidence type="ECO:0000256" key="4">
    <source>
        <dbReference type="ARBA" id="ARBA00023172"/>
    </source>
</evidence>
<dbReference type="InterPro" id="IPR011010">
    <property type="entry name" value="DNA_brk_join_enz"/>
</dbReference>
<evidence type="ECO:0000256" key="1">
    <source>
        <dbReference type="ARBA" id="ARBA00008857"/>
    </source>
</evidence>
<dbReference type="GO" id="GO:0015074">
    <property type="term" value="P:DNA integration"/>
    <property type="evidence" value="ECO:0007669"/>
    <property type="project" value="UniProtKB-KW"/>
</dbReference>
<dbReference type="Pfam" id="PF13356">
    <property type="entry name" value="Arm-DNA-bind_3"/>
    <property type="match status" value="1"/>
</dbReference>
<comment type="similarity">
    <text evidence="1">Belongs to the 'phage' integrase family.</text>
</comment>
<proteinExistence type="inferred from homology"/>
<dbReference type="GO" id="GO:0003677">
    <property type="term" value="F:DNA binding"/>
    <property type="evidence" value="ECO:0007669"/>
    <property type="project" value="UniProtKB-KW"/>
</dbReference>
<dbReference type="CDD" id="cd00801">
    <property type="entry name" value="INT_P4_C"/>
    <property type="match status" value="1"/>
</dbReference>